<organism evidence="1 2">
    <name type="scientific">Mesorhizobium alhagi CCNWXJ12-2</name>
    <dbReference type="NCBI Taxonomy" id="1107882"/>
    <lineage>
        <taxon>Bacteria</taxon>
        <taxon>Pseudomonadati</taxon>
        <taxon>Pseudomonadota</taxon>
        <taxon>Alphaproteobacteria</taxon>
        <taxon>Hyphomicrobiales</taxon>
        <taxon>Phyllobacteriaceae</taxon>
        <taxon>Allomesorhizobium</taxon>
    </lineage>
</organism>
<proteinExistence type="predicted"/>
<evidence type="ECO:0000313" key="2">
    <source>
        <dbReference type="Proteomes" id="UP000003250"/>
    </source>
</evidence>
<dbReference type="RefSeq" id="WP_008840537.1">
    <property type="nucleotide sequence ID" value="NZ_AHAM01000319.1"/>
</dbReference>
<protein>
    <submittedName>
        <fullName evidence="1">Uncharacterized protein</fullName>
    </submittedName>
</protein>
<reference evidence="1 2" key="1">
    <citation type="journal article" date="2012" name="J. Bacteriol.">
        <title>Draft Genome Sequence of Mesorhizobium alhagi CCNWXJ12-2T, a Novel Salt-Resistant Species Isolated from the Desert of Northwestern China.</title>
        <authorList>
            <person name="Zhou M."/>
            <person name="Chen W."/>
            <person name="Chen H."/>
            <person name="Wei G."/>
        </authorList>
    </citation>
    <scope>NUCLEOTIDE SEQUENCE [LARGE SCALE GENOMIC DNA]</scope>
    <source>
        <strain evidence="1 2">CCNWXJ12-2</strain>
    </source>
</reference>
<accession>H0I3D0</accession>
<dbReference type="PATRIC" id="fig|1107882.3.peg.6738"/>
<evidence type="ECO:0000313" key="1">
    <source>
        <dbReference type="EMBL" id="EHK52526.1"/>
    </source>
</evidence>
<dbReference type="EMBL" id="AHAM01000319">
    <property type="protein sequence ID" value="EHK52526.1"/>
    <property type="molecule type" value="Genomic_DNA"/>
</dbReference>
<dbReference type="Proteomes" id="UP000003250">
    <property type="component" value="Unassembled WGS sequence"/>
</dbReference>
<sequence length="53" mass="6133">MPDRHNEFLRQQNIKDFKDRLTTETDPAKRDLLIKLLAEEKAGKLSPQATITP</sequence>
<gene>
    <name evidence="1" type="ORF">MAXJ12_34974</name>
</gene>
<name>H0I3D0_9HYPH</name>
<keyword evidence="2" id="KW-1185">Reference proteome</keyword>
<dbReference type="AlphaFoldDB" id="H0I3D0"/>